<evidence type="ECO:0000313" key="2">
    <source>
        <dbReference type="EMBL" id="NJP99901.1"/>
    </source>
</evidence>
<accession>A0ABX1BVY7</accession>
<dbReference type="PROSITE" id="PS51819">
    <property type="entry name" value="VOC"/>
    <property type="match status" value="2"/>
</dbReference>
<reference evidence="2 3" key="1">
    <citation type="submission" date="2020-03" db="EMBL/GenBank/DDBJ databases">
        <title>WGS of actinomycetes isolated from Thailand.</title>
        <authorList>
            <person name="Thawai C."/>
        </authorList>
    </citation>
    <scope>NUCLEOTIDE SEQUENCE [LARGE SCALE GENOMIC DNA]</scope>
    <source>
        <strain evidence="2 3">PLAI 1-29</strain>
    </source>
</reference>
<dbReference type="SUPFAM" id="SSF54593">
    <property type="entry name" value="Glyoxalase/Bleomycin resistance protein/Dihydroxybiphenyl dioxygenase"/>
    <property type="match status" value="2"/>
</dbReference>
<name>A0ABX1BVY7_9ACTN</name>
<dbReference type="InterPro" id="IPR052164">
    <property type="entry name" value="Anthracycline_SecMetBiosynth"/>
</dbReference>
<gene>
    <name evidence="2" type="ORF">HCK00_04940</name>
</gene>
<evidence type="ECO:0000313" key="3">
    <source>
        <dbReference type="Proteomes" id="UP000695264"/>
    </source>
</evidence>
<dbReference type="PANTHER" id="PTHR33993">
    <property type="entry name" value="GLYOXALASE-RELATED"/>
    <property type="match status" value="1"/>
</dbReference>
<dbReference type="Pfam" id="PF00903">
    <property type="entry name" value="Glyoxalase"/>
    <property type="match status" value="1"/>
</dbReference>
<dbReference type="InterPro" id="IPR037523">
    <property type="entry name" value="VOC_core"/>
</dbReference>
<dbReference type="CDD" id="cd07247">
    <property type="entry name" value="SgaA_N_like"/>
    <property type="match status" value="2"/>
</dbReference>
<dbReference type="PANTHER" id="PTHR33993:SF10">
    <property type="entry name" value="CONSERVED PROTEIN"/>
    <property type="match status" value="1"/>
</dbReference>
<dbReference type="InterPro" id="IPR029068">
    <property type="entry name" value="Glyas_Bleomycin-R_OHBP_Dase"/>
</dbReference>
<dbReference type="Proteomes" id="UP000695264">
    <property type="component" value="Unassembled WGS sequence"/>
</dbReference>
<protein>
    <submittedName>
        <fullName evidence="2">VOC family protein</fullName>
    </submittedName>
</protein>
<proteinExistence type="predicted"/>
<dbReference type="InterPro" id="IPR004360">
    <property type="entry name" value="Glyas_Fos-R_dOase_dom"/>
</dbReference>
<comment type="caution">
    <text evidence="2">The sequence shown here is derived from an EMBL/GenBank/DDBJ whole genome shotgun (WGS) entry which is preliminary data.</text>
</comment>
<evidence type="ECO:0000259" key="1">
    <source>
        <dbReference type="PROSITE" id="PS51819"/>
    </source>
</evidence>
<dbReference type="EMBL" id="JAATEN010000003">
    <property type="protein sequence ID" value="NJP99901.1"/>
    <property type="molecule type" value="Genomic_DNA"/>
</dbReference>
<feature type="domain" description="VOC" evidence="1">
    <location>
        <begin position="135"/>
        <end position="264"/>
    </location>
</feature>
<sequence>MAPFAEGAPCWADAMLPDLEAGKRFYGDLFGWSFGPSEDRFGRYTQAYLGDRAAAALFPKTDGRMPTAWNVYLATPDATALAARIREAGGKLINDPTPVHDYGVMATAADPGGAVFSFWQPGTHQGFEATGEPGAYAWAELRTRDKTAADPFYERVFGYATRDVPGAESSGEDDGGLDFRVWAPAGRTPGEESAVGGRAVMDERFPAELPPHFLVYFAVPDCDEAVATTGRLGGRTTAGPMDTPHGRLATVADDQGAAFAVIALAGR</sequence>
<feature type="domain" description="VOC" evidence="1">
    <location>
        <begin position="8"/>
        <end position="121"/>
    </location>
</feature>
<keyword evidence="3" id="KW-1185">Reference proteome</keyword>
<organism evidence="2 3">
    <name type="scientific">Streptomyces zingiberis</name>
    <dbReference type="NCBI Taxonomy" id="2053010"/>
    <lineage>
        <taxon>Bacteria</taxon>
        <taxon>Bacillati</taxon>
        <taxon>Actinomycetota</taxon>
        <taxon>Actinomycetes</taxon>
        <taxon>Kitasatosporales</taxon>
        <taxon>Streptomycetaceae</taxon>
        <taxon>Streptomyces</taxon>
    </lineage>
</organism>
<dbReference type="RefSeq" id="WP_168100515.1">
    <property type="nucleotide sequence ID" value="NZ_JAATEN010000003.1"/>
</dbReference>
<dbReference type="Gene3D" id="3.10.180.10">
    <property type="entry name" value="2,3-Dihydroxybiphenyl 1,2-Dioxygenase, domain 1"/>
    <property type="match status" value="2"/>
</dbReference>